<dbReference type="InterPro" id="IPR029058">
    <property type="entry name" value="AB_hydrolase_fold"/>
</dbReference>
<dbReference type="PANTHER" id="PTHR43798:SF31">
    <property type="entry name" value="AB HYDROLASE SUPERFAMILY PROTEIN YCLE"/>
    <property type="match status" value="1"/>
</dbReference>
<dbReference type="GO" id="GO:0016020">
    <property type="term" value="C:membrane"/>
    <property type="evidence" value="ECO:0007669"/>
    <property type="project" value="TreeGrafter"/>
</dbReference>
<evidence type="ECO:0000259" key="2">
    <source>
        <dbReference type="Pfam" id="PF00561"/>
    </source>
</evidence>
<dbReference type="GO" id="GO:0016787">
    <property type="term" value="F:hydrolase activity"/>
    <property type="evidence" value="ECO:0007669"/>
    <property type="project" value="UniProtKB-KW"/>
</dbReference>
<accession>A0A1I1SYS4</accession>
<sequence>MLPHSQQGQGPITFVLMHFLGGSHRTWGPTIPYLDRQHRCVALDTPGFGDANAVTGYTVSEMADQVDQSIRELGLERCILVGHSMTGKVATVLASRQPSYLHGLVLVAPSPPGPQPMREADRDRQRAFDASREQAEAFVDESSFHRLPDDLREVAIADAQSVNLEAWRAWVDHGSREDWQGRIGSLPYPALLICGADDRQVPDAEEQGRTTLAHFPHSAVLTLPGAGHLMPLQTPRALAEQMLAFAHLIATRITEGEG</sequence>
<dbReference type="AlphaFoldDB" id="A0A1I1SYS4"/>
<dbReference type="Pfam" id="PF00561">
    <property type="entry name" value="Abhydrolase_1"/>
    <property type="match status" value="1"/>
</dbReference>
<evidence type="ECO:0000313" key="3">
    <source>
        <dbReference type="EMBL" id="SFD51605.1"/>
    </source>
</evidence>
<dbReference type="Gene3D" id="3.40.50.1820">
    <property type="entry name" value="alpha/beta hydrolase"/>
    <property type="match status" value="1"/>
</dbReference>
<evidence type="ECO:0000313" key="4">
    <source>
        <dbReference type="Proteomes" id="UP000243950"/>
    </source>
</evidence>
<gene>
    <name evidence="3" type="ORF">SAMN05216372_102182</name>
</gene>
<name>A0A1I1SYS4_PSEOC</name>
<dbReference type="SUPFAM" id="SSF53474">
    <property type="entry name" value="alpha/beta-Hydrolases"/>
    <property type="match status" value="1"/>
</dbReference>
<evidence type="ECO:0000256" key="1">
    <source>
        <dbReference type="ARBA" id="ARBA00022801"/>
    </source>
</evidence>
<organism evidence="3 4">
    <name type="scientific">Pseudomonas straminea</name>
    <dbReference type="NCBI Taxonomy" id="47882"/>
    <lineage>
        <taxon>Bacteria</taxon>
        <taxon>Pseudomonadati</taxon>
        <taxon>Pseudomonadota</taxon>
        <taxon>Gammaproteobacteria</taxon>
        <taxon>Pseudomonadales</taxon>
        <taxon>Pseudomonadaceae</taxon>
        <taxon>Phytopseudomonas</taxon>
    </lineage>
</organism>
<protein>
    <submittedName>
        <fullName evidence="3">Pimeloyl-ACP methyl ester carboxylesterase</fullName>
    </submittedName>
</protein>
<dbReference type="PANTHER" id="PTHR43798">
    <property type="entry name" value="MONOACYLGLYCEROL LIPASE"/>
    <property type="match status" value="1"/>
</dbReference>
<dbReference type="InterPro" id="IPR050266">
    <property type="entry name" value="AB_hydrolase_sf"/>
</dbReference>
<keyword evidence="1" id="KW-0378">Hydrolase</keyword>
<proteinExistence type="predicted"/>
<reference evidence="4" key="1">
    <citation type="submission" date="2016-10" db="EMBL/GenBank/DDBJ databases">
        <authorList>
            <person name="Varghese N."/>
            <person name="Submissions S."/>
        </authorList>
    </citation>
    <scope>NUCLEOTIDE SEQUENCE [LARGE SCALE GENOMIC DNA]</scope>
    <source>
        <strain evidence="4">JCM 2783</strain>
    </source>
</reference>
<feature type="domain" description="AB hydrolase-1" evidence="2">
    <location>
        <begin position="13"/>
        <end position="232"/>
    </location>
</feature>
<dbReference type="Proteomes" id="UP000243950">
    <property type="component" value="Unassembled WGS sequence"/>
</dbReference>
<dbReference type="EMBL" id="FOMO01000002">
    <property type="protein sequence ID" value="SFD51605.1"/>
    <property type="molecule type" value="Genomic_DNA"/>
</dbReference>
<dbReference type="RefSeq" id="WP_093501562.1">
    <property type="nucleotide sequence ID" value="NZ_BSSG01000002.1"/>
</dbReference>
<dbReference type="PRINTS" id="PR00111">
    <property type="entry name" value="ABHYDROLASE"/>
</dbReference>
<dbReference type="InterPro" id="IPR000073">
    <property type="entry name" value="AB_hydrolase_1"/>
</dbReference>
<keyword evidence="4" id="KW-1185">Reference proteome</keyword>